<organism evidence="3">
    <name type="scientific">Ajellomyces capsulatus (strain H88)</name>
    <name type="common">Darling's disease fungus</name>
    <name type="synonym">Histoplasma capsulatum</name>
    <dbReference type="NCBI Taxonomy" id="544711"/>
    <lineage>
        <taxon>Eukaryota</taxon>
        <taxon>Fungi</taxon>
        <taxon>Dikarya</taxon>
        <taxon>Ascomycota</taxon>
        <taxon>Pezizomycotina</taxon>
        <taxon>Eurotiomycetes</taxon>
        <taxon>Eurotiomycetidae</taxon>
        <taxon>Onygenales</taxon>
        <taxon>Ajellomycetaceae</taxon>
        <taxon>Histoplasma</taxon>
    </lineage>
</organism>
<sequence>MICQIELDANNSSSSSSSSSTKPHPRQAVIVTSPDRHDRSRSSSRFPPGPSALITDDQTSCLCIEQPAGHPLIGPEANNPPQRPHAHALPRPPGVVAHSSYHGTTKAEGGFHSMNRH</sequence>
<name>F0UUL3_AJEC8</name>
<reference evidence="3" key="1">
    <citation type="submission" date="2008-07" db="EMBL/GenBank/DDBJ databases">
        <title>Annotation of Ajellomyces capsulatus strain H88.</title>
        <authorList>
            <person name="Champion M."/>
            <person name="Cuomo C."/>
            <person name="Ma L.-J."/>
            <person name="Henn M.R."/>
            <person name="Sil A."/>
            <person name="Goldman B."/>
            <person name="Young S.K."/>
            <person name="Kodira C.D."/>
            <person name="Zeng Q."/>
            <person name="Koehrsen M."/>
            <person name="Alvarado L."/>
            <person name="Berlin A."/>
            <person name="Borenstein D."/>
            <person name="Chen Z."/>
            <person name="Engels R."/>
            <person name="Freedman E."/>
            <person name="Gellesch M."/>
            <person name="Goldberg J."/>
            <person name="Griggs A."/>
            <person name="Gujja S."/>
            <person name="Heiman D."/>
            <person name="Hepburn T."/>
            <person name="Howarth C."/>
            <person name="Jen D."/>
            <person name="Larson L."/>
            <person name="Lewis B."/>
            <person name="Mehta T."/>
            <person name="Park D."/>
            <person name="Pearson M."/>
            <person name="Roberts A."/>
            <person name="Saif S."/>
            <person name="Shea T."/>
            <person name="Shenoy N."/>
            <person name="Sisk P."/>
            <person name="Stolte C."/>
            <person name="Sykes S."/>
            <person name="Walk T."/>
            <person name="White J."/>
            <person name="Yandava C."/>
            <person name="Klein B."/>
            <person name="McEwen J.G."/>
            <person name="Puccia R."/>
            <person name="Goldman G.H."/>
            <person name="Felipe M.S."/>
            <person name="Nino-Vega G."/>
            <person name="San-Blas G."/>
            <person name="Taylor J."/>
            <person name="Mendoza L."/>
            <person name="Galagan J."/>
            <person name="Nusbaum C."/>
            <person name="Birren B."/>
        </authorList>
    </citation>
    <scope>NUCLEOTIDE SEQUENCE [LARGE SCALE GENOMIC DNA]</scope>
    <source>
        <strain evidence="3">H88</strain>
    </source>
</reference>
<feature type="region of interest" description="Disordered" evidence="1">
    <location>
        <begin position="1"/>
        <end position="117"/>
    </location>
</feature>
<accession>F0UUL3</accession>
<gene>
    <name evidence="2" type="ORF">HCEG_08805</name>
</gene>
<evidence type="ECO:0000313" key="2">
    <source>
        <dbReference type="EMBL" id="EGC49590.1"/>
    </source>
</evidence>
<dbReference type="EMBL" id="DS990643">
    <property type="protein sequence ID" value="EGC49590.1"/>
    <property type="molecule type" value="Genomic_DNA"/>
</dbReference>
<dbReference type="AlphaFoldDB" id="F0UUL3"/>
<evidence type="ECO:0000256" key="1">
    <source>
        <dbReference type="SAM" id="MobiDB-lite"/>
    </source>
</evidence>
<dbReference type="HOGENOM" id="CLU_2084168_0_0_1"/>
<proteinExistence type="predicted"/>
<protein>
    <submittedName>
        <fullName evidence="2">Predicted protein</fullName>
    </submittedName>
</protein>
<evidence type="ECO:0000313" key="3">
    <source>
        <dbReference type="Proteomes" id="UP000008142"/>
    </source>
</evidence>
<dbReference type="Proteomes" id="UP000008142">
    <property type="component" value="Unassembled WGS sequence"/>
</dbReference>